<evidence type="ECO:0000313" key="2">
    <source>
        <dbReference type="Proteomes" id="UP000516780"/>
    </source>
</evidence>
<protein>
    <submittedName>
        <fullName evidence="1">Uncharacterized protein</fullName>
    </submittedName>
</protein>
<proteinExistence type="predicted"/>
<accession>A0A7G3WH09</accession>
<name>A0A7G3WH09_9CAUD</name>
<reference evidence="1 2" key="1">
    <citation type="journal article" date="2020" name="Microb. Ecol.">
        <title>Novel Virus on Filamentous Arthronema africanum Cyanobacterium.</title>
        <authorList>
            <person name="Petrzik K."/>
            <person name="Lukavsky J."/>
            <person name="Koloniuk I."/>
        </authorList>
    </citation>
    <scope>NUCLEOTIDE SEQUENCE [LARGE SCALE GENOMIC DNA]</scope>
</reference>
<evidence type="ECO:0000313" key="1">
    <source>
        <dbReference type="EMBL" id="QKE60807.1"/>
    </source>
</evidence>
<sequence>MSSALPSLSSPVQSLEVIMFLVIRTHMVRETYAHVVLLGGKSILVTRREYDNECVFVSPVSEDDVVHTVTSLKRTQALLLRELHNNLLEYGFTFDCPPYADDILKRVKRHPNHRLYPLTMKH</sequence>
<organism evidence="1 2">
    <name type="scientific">Arthronema virus TR020</name>
    <dbReference type="NCBI Taxonomy" id="2736280"/>
    <lineage>
        <taxon>Viruses</taxon>
        <taxon>Duplodnaviria</taxon>
        <taxon>Heunggongvirae</taxon>
        <taxon>Uroviricota</taxon>
        <taxon>Caudoviricetes</taxon>
        <taxon>Saffermanviridae</taxon>
        <taxon>Arthrovirus</taxon>
        <taxon>Arthrovirus TR020</taxon>
    </lineage>
</organism>
<dbReference type="EMBL" id="MT457475">
    <property type="protein sequence ID" value="QKE60807.1"/>
    <property type="molecule type" value="Genomic_DNA"/>
</dbReference>
<keyword evidence="2" id="KW-1185">Reference proteome</keyword>
<dbReference type="Proteomes" id="UP000516780">
    <property type="component" value="Segment"/>
</dbReference>